<dbReference type="Ensembl" id="ENSMMUT00000094056.1">
    <property type="protein sequence ID" value="ENSMMUP00000077474.1"/>
    <property type="gene ID" value="ENSMMUG00000056783.1"/>
</dbReference>
<dbReference type="GeneTree" id="ENSGT00940000161627"/>
<dbReference type="InParanoid" id="A0A5F8AKK8"/>
<reference evidence="2" key="4">
    <citation type="submission" date="2025-09" db="UniProtKB">
        <authorList>
            <consortium name="Ensembl"/>
        </authorList>
    </citation>
    <scope>IDENTIFICATION</scope>
    <source>
        <strain evidence="2">17573</strain>
    </source>
</reference>
<sequence>MFLLFYFILFYFILFETESHSVTQAGVQWHSLGSLQPLPSRFKQFSYLSHLSSWVYQHAPPHPANFCIFSGDGVSRCWPGWSRTPGLE</sequence>
<reference evidence="2" key="3">
    <citation type="submission" date="2025-08" db="UniProtKB">
        <authorList>
            <consortium name="Ensembl"/>
        </authorList>
    </citation>
    <scope>IDENTIFICATION</scope>
    <source>
        <strain evidence="2">17573</strain>
    </source>
</reference>
<dbReference type="VEuPathDB" id="HostDB:ENSMMUG00000056783"/>
<proteinExistence type="predicted"/>
<reference evidence="2" key="2">
    <citation type="submission" date="2019-01" db="EMBL/GenBank/DDBJ databases">
        <authorList>
            <person name="Graves T."/>
            <person name="Eichler E.E."/>
            <person name="Wilson R.K."/>
        </authorList>
    </citation>
    <scope>NUCLEOTIDE SEQUENCE [LARGE SCALE GENOMIC DNA]</scope>
    <source>
        <strain evidence="2">17573</strain>
    </source>
</reference>
<dbReference type="PANTHER" id="PTHR46254:SF7">
    <property type="entry name" value="PI4-KINASE N-TERMINAL DOMAIN-CONTAINING PROTEIN"/>
    <property type="match status" value="1"/>
</dbReference>
<evidence type="ECO:0008006" key="4">
    <source>
        <dbReference type="Google" id="ProtNLM"/>
    </source>
</evidence>
<dbReference type="AlphaFoldDB" id="A0A5F8AKK8"/>
<reference evidence="3" key="1">
    <citation type="journal article" date="2007" name="Science">
        <title>Evolutionary and biomedical insights from the rhesus macaque genome.</title>
        <authorList>
            <person name="Gibbs R.A."/>
            <person name="Rogers J."/>
            <person name="Katze M.G."/>
            <person name="Bumgarner R."/>
            <person name="Weinstock G.M."/>
            <person name="Mardis E.R."/>
            <person name="Remington K.A."/>
            <person name="Strausberg R.L."/>
            <person name="Venter J.C."/>
            <person name="Wilson R.K."/>
            <person name="Batzer M.A."/>
            <person name="Bustamante C.D."/>
            <person name="Eichler E.E."/>
            <person name="Hahn M.W."/>
            <person name="Hardison R.C."/>
            <person name="Makova K.D."/>
            <person name="Miller W."/>
            <person name="Milosavljevic A."/>
            <person name="Palermo R.E."/>
            <person name="Siepel A."/>
            <person name="Sikela J.M."/>
            <person name="Attaway T."/>
            <person name="Bell S."/>
            <person name="Bernard K.E."/>
            <person name="Buhay C.J."/>
            <person name="Chandrabose M.N."/>
            <person name="Dao M."/>
            <person name="Davis C."/>
            <person name="Delehaunty K.D."/>
            <person name="Ding Y."/>
            <person name="Dinh H.H."/>
            <person name="Dugan-Rocha S."/>
            <person name="Fulton L.A."/>
            <person name="Gabisi R.A."/>
            <person name="Garner T.T."/>
            <person name="Godfrey J."/>
            <person name="Hawes A.C."/>
            <person name="Hernandez J."/>
            <person name="Hines S."/>
            <person name="Holder M."/>
            <person name="Hume J."/>
            <person name="Jhangiani S.N."/>
            <person name="Joshi V."/>
            <person name="Khan Z.M."/>
            <person name="Kirkness E.F."/>
            <person name="Cree A."/>
            <person name="Fowler R.G."/>
            <person name="Lee S."/>
            <person name="Lewis L.R."/>
            <person name="Li Z."/>
            <person name="Liu Y.-S."/>
            <person name="Moore S.M."/>
            <person name="Muzny D."/>
            <person name="Nazareth L.V."/>
            <person name="Ngo D.N."/>
            <person name="Okwuonu G.O."/>
            <person name="Pai G."/>
            <person name="Parker D."/>
            <person name="Paul H.A."/>
            <person name="Pfannkoch C."/>
            <person name="Pohl C.S."/>
            <person name="Rogers Y.-H.C."/>
            <person name="Ruiz S.J."/>
            <person name="Sabo A."/>
            <person name="Santibanez J."/>
            <person name="Schneider B.W."/>
            <person name="Smith S.M."/>
            <person name="Sodergren E."/>
            <person name="Svatek A.F."/>
            <person name="Utterback T.R."/>
            <person name="Vattathil S."/>
            <person name="Warren W."/>
            <person name="White C.S."/>
            <person name="Chinwalla A.T."/>
            <person name="Feng Y."/>
            <person name="Halpern A.L."/>
            <person name="Hillier L.W."/>
            <person name="Huang X."/>
            <person name="Minx P."/>
            <person name="Nelson J.O."/>
            <person name="Pepin K.H."/>
            <person name="Qin X."/>
            <person name="Sutton G.G."/>
            <person name="Venter E."/>
            <person name="Walenz B.P."/>
            <person name="Wallis J.W."/>
            <person name="Worley K.C."/>
            <person name="Yang S.-P."/>
            <person name="Jones S.M."/>
            <person name="Marra M.A."/>
            <person name="Rocchi M."/>
            <person name="Schein J.E."/>
            <person name="Baertsch R."/>
            <person name="Clarke L."/>
            <person name="Csuros M."/>
            <person name="Glasscock J."/>
            <person name="Harris R.A."/>
            <person name="Havlak P."/>
            <person name="Jackson A.R."/>
            <person name="Jiang H."/>
            <person name="Liu Y."/>
            <person name="Messina D.N."/>
            <person name="Shen Y."/>
            <person name="Song H.X.-Z."/>
            <person name="Wylie T."/>
            <person name="Zhang L."/>
            <person name="Birney E."/>
            <person name="Han K."/>
            <person name="Konkel M.K."/>
            <person name="Lee J."/>
            <person name="Smit A.F.A."/>
            <person name="Ullmer B."/>
            <person name="Wang H."/>
            <person name="Xing J."/>
            <person name="Burhans R."/>
            <person name="Cheng Z."/>
            <person name="Karro J.E."/>
            <person name="Ma J."/>
            <person name="Raney B."/>
            <person name="She X."/>
            <person name="Cox M.J."/>
            <person name="Demuth J.P."/>
            <person name="Dumas L.J."/>
            <person name="Han S.-G."/>
            <person name="Hopkins J."/>
            <person name="Karimpour-Fard A."/>
            <person name="Kim Y.H."/>
            <person name="Pollack J.R."/>
            <person name="Vinar T."/>
            <person name="Addo-Quaye C."/>
            <person name="Degenhardt J."/>
            <person name="Denby A."/>
            <person name="Hubisz M.J."/>
            <person name="Indap A."/>
            <person name="Kosiol C."/>
            <person name="Lahn B.T."/>
            <person name="Lawson H.A."/>
            <person name="Marklein A."/>
            <person name="Nielsen R."/>
            <person name="Vallender E.J."/>
            <person name="Clark A.G."/>
            <person name="Ferguson B."/>
            <person name="Hernandez R.D."/>
            <person name="Hirani K."/>
            <person name="Kehrer-Sawatzki H."/>
            <person name="Kolb J."/>
            <person name="Patil S."/>
            <person name="Pu L.-L."/>
            <person name="Ren Y."/>
            <person name="Smith D.G."/>
            <person name="Wheeler D.A."/>
            <person name="Schenck I."/>
            <person name="Ball E.V."/>
            <person name="Chen R."/>
            <person name="Cooper D.N."/>
            <person name="Giardine B."/>
            <person name="Hsu F."/>
            <person name="Kent W.J."/>
            <person name="Lesk A."/>
            <person name="Nelson D.L."/>
            <person name="O'brien W.E."/>
            <person name="Pruefer K."/>
            <person name="Stenson P.D."/>
            <person name="Wallace J.C."/>
            <person name="Ke H."/>
            <person name="Liu X.-M."/>
            <person name="Wang P."/>
            <person name="Xiang A.P."/>
            <person name="Yang F."/>
            <person name="Barber G.P."/>
            <person name="Haussler D."/>
            <person name="Karolchik D."/>
            <person name="Kern A.D."/>
            <person name="Kuhn R.M."/>
            <person name="Smith K.E."/>
            <person name="Zwieg A.S."/>
        </authorList>
    </citation>
    <scope>NUCLEOTIDE SEQUENCE [LARGE SCALE GENOMIC DNA]</scope>
    <source>
        <strain evidence="3">17573</strain>
    </source>
</reference>
<feature type="signal peptide" evidence="1">
    <location>
        <begin position="1"/>
        <end position="19"/>
    </location>
</feature>
<dbReference type="Proteomes" id="UP000006718">
    <property type="component" value="Chromosome 1"/>
</dbReference>
<protein>
    <recommendedName>
        <fullName evidence="4">Secreted protein</fullName>
    </recommendedName>
</protein>
<organism evidence="2 3">
    <name type="scientific">Macaca mulatta</name>
    <name type="common">Rhesus macaque</name>
    <dbReference type="NCBI Taxonomy" id="9544"/>
    <lineage>
        <taxon>Eukaryota</taxon>
        <taxon>Metazoa</taxon>
        <taxon>Chordata</taxon>
        <taxon>Craniata</taxon>
        <taxon>Vertebrata</taxon>
        <taxon>Euteleostomi</taxon>
        <taxon>Mammalia</taxon>
        <taxon>Eutheria</taxon>
        <taxon>Euarchontoglires</taxon>
        <taxon>Primates</taxon>
        <taxon>Haplorrhini</taxon>
        <taxon>Catarrhini</taxon>
        <taxon>Cercopithecidae</taxon>
        <taxon>Cercopithecinae</taxon>
        <taxon>Macaca</taxon>
    </lineage>
</organism>
<name>A0A5F8AKK8_MACMU</name>
<dbReference type="OMA" id="GRMFPKE"/>
<accession>A0A5F8AKK8</accession>
<evidence type="ECO:0000313" key="3">
    <source>
        <dbReference type="Proteomes" id="UP000006718"/>
    </source>
</evidence>
<dbReference type="PANTHER" id="PTHR46254">
    <property type="entry name" value="PROTEIN GVQW1-RELATED"/>
    <property type="match status" value="1"/>
</dbReference>
<keyword evidence="3" id="KW-1185">Reference proteome</keyword>
<dbReference type="Bgee" id="ENSMMUG00000056783">
    <property type="expression patterns" value="Expressed in spleen and 4 other cell types or tissues"/>
</dbReference>
<evidence type="ECO:0000256" key="1">
    <source>
        <dbReference type="SAM" id="SignalP"/>
    </source>
</evidence>
<evidence type="ECO:0000313" key="2">
    <source>
        <dbReference type="Ensembl" id="ENSMMUP00000077474.1"/>
    </source>
</evidence>
<feature type="chain" id="PRO_5023835290" description="Secreted protein" evidence="1">
    <location>
        <begin position="20"/>
        <end position="88"/>
    </location>
</feature>
<keyword evidence="1" id="KW-0732">Signal</keyword>